<keyword evidence="4 10" id="KW-0812">Transmembrane</keyword>
<feature type="repeat" description="Solcar" evidence="10">
    <location>
        <begin position="1"/>
        <end position="73"/>
    </location>
</feature>
<protein>
    <submittedName>
        <fullName evidence="13">Solute carrier family 25 member 46-B</fullName>
    </submittedName>
</protein>
<sequence>MYMQGTRTIVDNCDETTVVLPIITNYDGLTDCYQSIVKQEGTLGLYKGLGALFLQFGVRYVIIRTAHYIMRRVMYSRNKTDGGGGINTRISSTPNVMPKFVPAK</sequence>
<comment type="caution">
    <text evidence="13">The sequence shown here is derived from an EMBL/GenBank/DDBJ whole genome shotgun (WGS) entry which is preliminary data.</text>
</comment>
<evidence type="ECO:0000313" key="14">
    <source>
        <dbReference type="Proteomes" id="UP000825002"/>
    </source>
</evidence>
<evidence type="ECO:0000256" key="9">
    <source>
        <dbReference type="ARBA" id="ARBA00023136"/>
    </source>
</evidence>
<keyword evidence="14" id="KW-1185">Reference proteome</keyword>
<name>A0ABQ7SCT0_9ACAR</name>
<evidence type="ECO:0000256" key="10">
    <source>
        <dbReference type="PROSITE-ProRule" id="PRU00282"/>
    </source>
</evidence>
<dbReference type="SUPFAM" id="SSF103506">
    <property type="entry name" value="Mitochondrial carrier"/>
    <property type="match status" value="1"/>
</dbReference>
<evidence type="ECO:0000256" key="7">
    <source>
        <dbReference type="ARBA" id="ARBA00022989"/>
    </source>
</evidence>
<evidence type="ECO:0000256" key="2">
    <source>
        <dbReference type="ARBA" id="ARBA00006375"/>
    </source>
</evidence>
<dbReference type="Proteomes" id="UP000825002">
    <property type="component" value="Unassembled WGS sequence"/>
</dbReference>
<dbReference type="Gene3D" id="1.50.40.10">
    <property type="entry name" value="Mitochondrial carrier domain"/>
    <property type="match status" value="1"/>
</dbReference>
<dbReference type="InterPro" id="IPR023395">
    <property type="entry name" value="MCP_dom_sf"/>
</dbReference>
<dbReference type="EMBL" id="JAIFTH010000020">
    <property type="protein sequence ID" value="KAG9511210.1"/>
    <property type="molecule type" value="Genomic_DNA"/>
</dbReference>
<keyword evidence="3 11" id="KW-0813">Transport</keyword>
<evidence type="ECO:0000256" key="8">
    <source>
        <dbReference type="ARBA" id="ARBA00023128"/>
    </source>
</evidence>
<keyword evidence="8" id="KW-0496">Mitochondrion</keyword>
<dbReference type="PANTHER" id="PTHR21252">
    <property type="entry name" value="TB1 PROTEIN-RELATED"/>
    <property type="match status" value="1"/>
</dbReference>
<gene>
    <name evidence="13" type="primary">slc25a46-b</name>
    <name evidence="13" type="ORF">GZH46_00215</name>
</gene>
<keyword evidence="7 12" id="KW-1133">Transmembrane helix</keyword>
<accession>A0ABQ7SCT0</accession>
<dbReference type="InterPro" id="IPR039158">
    <property type="entry name" value="SLC25A46"/>
</dbReference>
<comment type="subcellular location">
    <subcellularLocation>
        <location evidence="1">Mitochondrion outer membrane</location>
        <topology evidence="1">Multi-pass membrane protein</topology>
    </subcellularLocation>
</comment>
<evidence type="ECO:0000256" key="11">
    <source>
        <dbReference type="RuleBase" id="RU000488"/>
    </source>
</evidence>
<keyword evidence="6" id="KW-1000">Mitochondrion outer membrane</keyword>
<organism evidence="13 14">
    <name type="scientific">Fragariocoptes setiger</name>
    <dbReference type="NCBI Taxonomy" id="1670756"/>
    <lineage>
        <taxon>Eukaryota</taxon>
        <taxon>Metazoa</taxon>
        <taxon>Ecdysozoa</taxon>
        <taxon>Arthropoda</taxon>
        <taxon>Chelicerata</taxon>
        <taxon>Arachnida</taxon>
        <taxon>Acari</taxon>
        <taxon>Acariformes</taxon>
        <taxon>Trombidiformes</taxon>
        <taxon>Prostigmata</taxon>
        <taxon>Eupodina</taxon>
        <taxon>Eriophyoidea</taxon>
        <taxon>Phytoptidae</taxon>
        <taxon>Fragariocoptes</taxon>
    </lineage>
</organism>
<evidence type="ECO:0000256" key="5">
    <source>
        <dbReference type="ARBA" id="ARBA00022737"/>
    </source>
</evidence>
<dbReference type="InterPro" id="IPR018108">
    <property type="entry name" value="MCP_transmembrane"/>
</dbReference>
<keyword evidence="5" id="KW-0677">Repeat</keyword>
<keyword evidence="9 10" id="KW-0472">Membrane</keyword>
<evidence type="ECO:0000256" key="12">
    <source>
        <dbReference type="SAM" id="Phobius"/>
    </source>
</evidence>
<evidence type="ECO:0000313" key="13">
    <source>
        <dbReference type="EMBL" id="KAG9511210.1"/>
    </source>
</evidence>
<comment type="similarity">
    <text evidence="2 11">Belongs to the mitochondrial carrier (TC 2.A.29) family.</text>
</comment>
<dbReference type="PROSITE" id="PS50920">
    <property type="entry name" value="SOLCAR"/>
    <property type="match status" value="1"/>
</dbReference>
<proteinExistence type="inferred from homology"/>
<evidence type="ECO:0000256" key="1">
    <source>
        <dbReference type="ARBA" id="ARBA00004374"/>
    </source>
</evidence>
<reference evidence="13 14" key="1">
    <citation type="submission" date="2020-10" db="EMBL/GenBank/DDBJ databases">
        <authorList>
            <person name="Klimov P.B."/>
            <person name="Dyachkov S.M."/>
            <person name="Chetverikov P.E."/>
        </authorList>
    </citation>
    <scope>NUCLEOTIDE SEQUENCE [LARGE SCALE GENOMIC DNA]</scope>
    <source>
        <strain evidence="13">BMOC 18-1129-001#AD2665</strain>
        <tissue evidence="13">Entire mites</tissue>
    </source>
</reference>
<evidence type="ECO:0000256" key="3">
    <source>
        <dbReference type="ARBA" id="ARBA00022448"/>
    </source>
</evidence>
<feature type="transmembrane region" description="Helical" evidence="12">
    <location>
        <begin position="43"/>
        <end position="62"/>
    </location>
</feature>
<dbReference type="PANTHER" id="PTHR21252:SF2">
    <property type="entry name" value="MITOCHONDRIAL OUTER MEMBRANE PROTEIN SLC25A46"/>
    <property type="match status" value="1"/>
</dbReference>
<dbReference type="Pfam" id="PF00153">
    <property type="entry name" value="Mito_carr"/>
    <property type="match status" value="1"/>
</dbReference>
<evidence type="ECO:0000256" key="6">
    <source>
        <dbReference type="ARBA" id="ARBA00022787"/>
    </source>
</evidence>
<evidence type="ECO:0000256" key="4">
    <source>
        <dbReference type="ARBA" id="ARBA00022692"/>
    </source>
</evidence>